<evidence type="ECO:0000256" key="7">
    <source>
        <dbReference type="RuleBase" id="RU362048"/>
    </source>
</evidence>
<keyword evidence="4 7" id="KW-0812">Transmembrane</keyword>
<evidence type="ECO:0000313" key="8">
    <source>
        <dbReference type="EMBL" id="NEN22218.1"/>
    </source>
</evidence>
<organism evidence="8 9">
    <name type="scientific">Cryomorpha ignava</name>
    <dbReference type="NCBI Taxonomy" id="101383"/>
    <lineage>
        <taxon>Bacteria</taxon>
        <taxon>Pseudomonadati</taxon>
        <taxon>Bacteroidota</taxon>
        <taxon>Flavobacteriia</taxon>
        <taxon>Flavobacteriales</taxon>
        <taxon>Cryomorphaceae</taxon>
        <taxon>Cryomorpha</taxon>
    </lineage>
</organism>
<protein>
    <recommendedName>
        <fullName evidence="7">UPF0056 membrane protein</fullName>
    </recommendedName>
</protein>
<dbReference type="GO" id="GO:0005886">
    <property type="term" value="C:plasma membrane"/>
    <property type="evidence" value="ECO:0007669"/>
    <property type="project" value="UniProtKB-SubCell"/>
</dbReference>
<accession>A0A7K3WL11</accession>
<keyword evidence="9" id="KW-1185">Reference proteome</keyword>
<evidence type="ECO:0000313" key="9">
    <source>
        <dbReference type="Proteomes" id="UP000486602"/>
    </source>
</evidence>
<sequence>MPETLQTFTNLVFLSLIALFPVVNPIGASFIVSPYFSGLTKMDRRNAVKKVAIYVLIFCSITLFVGHYILTLFGITVPVVQLAGGIMICKFGWEMLGAKPTEGEIQHTEETDGMTKMSDLRNKLFYPIAFPMTVGAGTISVIFTLSAHTESVQFHGHLMNLSAIFVAILVMSLSVFLFYTNASRVVKFIGTRNEQIVNRVMAFLIFCVGLQIAVGGVFNLLRSMGVEI</sequence>
<dbReference type="RefSeq" id="WP_163282941.1">
    <property type="nucleotide sequence ID" value="NZ_JAAGVY010000002.1"/>
</dbReference>
<feature type="transmembrane region" description="Helical" evidence="7">
    <location>
        <begin position="158"/>
        <end position="179"/>
    </location>
</feature>
<comment type="caution">
    <text evidence="8">The sequence shown here is derived from an EMBL/GenBank/DDBJ whole genome shotgun (WGS) entry which is preliminary data.</text>
</comment>
<name>A0A7K3WL11_9FLAO</name>
<dbReference type="Proteomes" id="UP000486602">
    <property type="component" value="Unassembled WGS sequence"/>
</dbReference>
<proteinExistence type="inferred from homology"/>
<evidence type="ECO:0000256" key="4">
    <source>
        <dbReference type="ARBA" id="ARBA00022692"/>
    </source>
</evidence>
<comment type="subcellular location">
    <subcellularLocation>
        <location evidence="1 7">Cell membrane</location>
        <topology evidence="1 7">Multi-pass membrane protein</topology>
    </subcellularLocation>
</comment>
<feature type="transmembrane region" description="Helical" evidence="7">
    <location>
        <begin position="200"/>
        <end position="221"/>
    </location>
</feature>
<evidence type="ECO:0000256" key="1">
    <source>
        <dbReference type="ARBA" id="ARBA00004651"/>
    </source>
</evidence>
<dbReference type="PANTHER" id="PTHR33508:SF1">
    <property type="entry name" value="UPF0056 MEMBRANE PROTEIN YHCE"/>
    <property type="match status" value="1"/>
</dbReference>
<feature type="transmembrane region" description="Helical" evidence="7">
    <location>
        <begin position="51"/>
        <end position="69"/>
    </location>
</feature>
<dbReference type="PANTHER" id="PTHR33508">
    <property type="entry name" value="UPF0056 MEMBRANE PROTEIN YHCE"/>
    <property type="match status" value="1"/>
</dbReference>
<dbReference type="AlphaFoldDB" id="A0A7K3WL11"/>
<dbReference type="EMBL" id="JAAGVY010000002">
    <property type="protein sequence ID" value="NEN22218.1"/>
    <property type="molecule type" value="Genomic_DNA"/>
</dbReference>
<keyword evidence="6 7" id="KW-0472">Membrane</keyword>
<keyword evidence="3" id="KW-1003">Cell membrane</keyword>
<evidence type="ECO:0000256" key="2">
    <source>
        <dbReference type="ARBA" id="ARBA00009784"/>
    </source>
</evidence>
<feature type="transmembrane region" description="Helical" evidence="7">
    <location>
        <begin position="75"/>
        <end position="93"/>
    </location>
</feature>
<dbReference type="Pfam" id="PF01914">
    <property type="entry name" value="MarC"/>
    <property type="match status" value="1"/>
</dbReference>
<reference evidence="8 9" key="1">
    <citation type="submission" date="2020-02" db="EMBL/GenBank/DDBJ databases">
        <title>Out from the shadows clarifying the taxonomy of the family Cryomorphaceae and related taxa by utilizing the GTDB taxonomic framework.</title>
        <authorList>
            <person name="Bowman J.P."/>
        </authorList>
    </citation>
    <scope>NUCLEOTIDE SEQUENCE [LARGE SCALE GENOMIC DNA]</scope>
    <source>
        <strain evidence="8 9">QSSC 1-22</strain>
    </source>
</reference>
<evidence type="ECO:0000256" key="5">
    <source>
        <dbReference type="ARBA" id="ARBA00022989"/>
    </source>
</evidence>
<dbReference type="NCBIfam" id="TIGR00427">
    <property type="entry name" value="NAAT family transporter"/>
    <property type="match status" value="1"/>
</dbReference>
<keyword evidence="5 7" id="KW-1133">Transmembrane helix</keyword>
<evidence type="ECO:0000256" key="3">
    <source>
        <dbReference type="ARBA" id="ARBA00022475"/>
    </source>
</evidence>
<evidence type="ECO:0000256" key="6">
    <source>
        <dbReference type="ARBA" id="ARBA00023136"/>
    </source>
</evidence>
<dbReference type="InterPro" id="IPR002771">
    <property type="entry name" value="Multi_antbiot-R_MarC"/>
</dbReference>
<comment type="similarity">
    <text evidence="2 7">Belongs to the UPF0056 (MarC) family.</text>
</comment>
<gene>
    <name evidence="8" type="ORF">G3O08_01705</name>
</gene>
<feature type="transmembrane region" description="Helical" evidence="7">
    <location>
        <begin position="12"/>
        <end position="39"/>
    </location>
</feature>
<feature type="transmembrane region" description="Helical" evidence="7">
    <location>
        <begin position="124"/>
        <end position="146"/>
    </location>
</feature>